<keyword evidence="2" id="KW-0931">ER-Golgi transport</keyword>
<evidence type="ECO:0000256" key="3">
    <source>
        <dbReference type="SAM" id="MobiDB-lite"/>
    </source>
</evidence>
<reference evidence="5" key="1">
    <citation type="journal article" date="2013" name="Genome Announc.">
        <title>Genome sequence of the basidiomycetous yeast Pseudozyma antarctica T-34, a producer of the glycolipid biosurfactants mannosylerythritol lipids.</title>
        <authorList>
            <person name="Morita T."/>
            <person name="Koike H."/>
            <person name="Koyama Y."/>
            <person name="Hagiwara H."/>
            <person name="Ito E."/>
            <person name="Fukuoka T."/>
            <person name="Imura T."/>
            <person name="Machida M."/>
            <person name="Kitamoto D."/>
        </authorList>
    </citation>
    <scope>NUCLEOTIDE SEQUENCE [LARGE SCALE GENOMIC DNA]</scope>
    <source>
        <strain evidence="5">T-34</strain>
    </source>
</reference>
<protein>
    <submittedName>
        <fullName evidence="4">40S ribosomal protein S4</fullName>
    </submittedName>
</protein>
<dbReference type="GO" id="GO:0005840">
    <property type="term" value="C:ribosome"/>
    <property type="evidence" value="ECO:0007669"/>
    <property type="project" value="UniProtKB-KW"/>
</dbReference>
<gene>
    <name evidence="4" type="ORF">PANT_2d00044</name>
</gene>
<dbReference type="GO" id="GO:0030008">
    <property type="term" value="C:TRAPP complex"/>
    <property type="evidence" value="ECO:0007669"/>
    <property type="project" value="InterPro"/>
</dbReference>
<feature type="compositionally biased region" description="Low complexity" evidence="3">
    <location>
        <begin position="128"/>
        <end position="141"/>
    </location>
</feature>
<dbReference type="Gene3D" id="3.30.450.70">
    <property type="match status" value="1"/>
</dbReference>
<dbReference type="PANTHER" id="PTHR23249">
    <property type="entry name" value="TRAFFICKING PROTEIN PARTICLE COMPLEX SUBUNIT"/>
    <property type="match status" value="1"/>
</dbReference>
<evidence type="ECO:0000256" key="1">
    <source>
        <dbReference type="ARBA" id="ARBA00022448"/>
    </source>
</evidence>
<dbReference type="OrthoDB" id="3364529at2759"/>
<evidence type="ECO:0000313" key="5">
    <source>
        <dbReference type="Proteomes" id="UP000011976"/>
    </source>
</evidence>
<evidence type="ECO:0000256" key="2">
    <source>
        <dbReference type="ARBA" id="ARBA00022892"/>
    </source>
</evidence>
<evidence type="ECO:0000313" key="4">
    <source>
        <dbReference type="EMBL" id="GAC71302.1"/>
    </source>
</evidence>
<dbReference type="STRING" id="1151754.M9MBZ8"/>
<dbReference type="InterPro" id="IPR007233">
    <property type="entry name" value="TRAPPC"/>
</dbReference>
<dbReference type="SMART" id="SM01399">
    <property type="entry name" value="Sybindin"/>
    <property type="match status" value="1"/>
</dbReference>
<proteinExistence type="predicted"/>
<keyword evidence="4" id="KW-0687">Ribonucleoprotein</keyword>
<accession>M9MBZ8</accession>
<keyword evidence="1" id="KW-0813">Transport</keyword>
<feature type="region of interest" description="Disordered" evidence="3">
    <location>
        <begin position="54"/>
        <end position="143"/>
    </location>
</feature>
<dbReference type="GO" id="GO:0005737">
    <property type="term" value="C:cytoplasm"/>
    <property type="evidence" value="ECO:0007669"/>
    <property type="project" value="GOC"/>
</dbReference>
<keyword evidence="4" id="KW-0689">Ribosomal protein</keyword>
<dbReference type="EMBL" id="DF196768">
    <property type="protein sequence ID" value="GAC71302.1"/>
    <property type="molecule type" value="Genomic_DNA"/>
</dbReference>
<dbReference type="GO" id="GO:0006888">
    <property type="term" value="P:endoplasmic reticulum to Golgi vesicle-mediated transport"/>
    <property type="evidence" value="ECO:0007669"/>
    <property type="project" value="TreeGrafter"/>
</dbReference>
<feature type="compositionally biased region" description="Basic residues" evidence="3">
    <location>
        <begin position="83"/>
        <end position="97"/>
    </location>
</feature>
<dbReference type="Proteomes" id="UP000011976">
    <property type="component" value="Unassembled WGS sequence"/>
</dbReference>
<name>M9MBZ8_PSEA3</name>
<dbReference type="PANTHER" id="PTHR23249:SF16">
    <property type="entry name" value="TRAFFICKING PROTEIN PARTICLE COMPLEX SUBUNIT 1"/>
    <property type="match status" value="1"/>
</dbReference>
<dbReference type="AlphaFoldDB" id="M9MBZ8"/>
<organism evidence="4 5">
    <name type="scientific">Pseudozyma antarctica (strain T-34)</name>
    <name type="common">Yeast</name>
    <name type="synonym">Candida antarctica</name>
    <dbReference type="NCBI Taxonomy" id="1151754"/>
    <lineage>
        <taxon>Eukaryota</taxon>
        <taxon>Fungi</taxon>
        <taxon>Dikarya</taxon>
        <taxon>Basidiomycota</taxon>
        <taxon>Ustilaginomycotina</taxon>
        <taxon>Ustilaginomycetes</taxon>
        <taxon>Ustilaginales</taxon>
        <taxon>Ustilaginaceae</taxon>
        <taxon>Moesziomyces</taxon>
    </lineage>
</organism>
<sequence length="364" mass="38405">MKWLKAGATASVGGCGAEGGSLSVMDREEMNLAERLKVKVQHFARSCNRDACQVGSPDGSTFCSRSDPVPLHPAPSILTSSRRTSKTRPLCKLRKLRTRSDSKETAQEVLSAHRRSSATHYGQASVRPGGPTSPTPSQSSGFASLGASIQRATASAPSVAANDHRSTATAAIDPSATELLPFDEQAKLVYGVVFSLRNMVRKLGGDAETFNSFTTSTYTLAHLHTPTMYTLVIVTDPVPPPSSIPSRTSDGFAIGSASAALSGRSSFGMGGGIPGTGGMSLKGVLLQIYRGPWVDGVVRNPLLRALEREECIVEPDADAHNPAHAGVAVVSERRIDRTHGIDTDAFREGLEKVLVQNKLSAPAS</sequence>